<keyword evidence="1 2" id="KW-0732">Signal</keyword>
<dbReference type="EMBL" id="JACHLC010000004">
    <property type="protein sequence ID" value="MBB6372027.1"/>
    <property type="molecule type" value="Genomic_DNA"/>
</dbReference>
<gene>
    <name evidence="3" type="ORF">HNP36_003116</name>
</gene>
<evidence type="ECO:0000313" key="4">
    <source>
        <dbReference type="Proteomes" id="UP000589738"/>
    </source>
</evidence>
<feature type="chain" id="PRO_5033060046" description="Por secretion system C-terminal sorting domain-containing protein" evidence="2">
    <location>
        <begin position="24"/>
        <end position="310"/>
    </location>
</feature>
<organism evidence="3 4">
    <name type="scientific">Chryseobacterium shigense</name>
    <dbReference type="NCBI Taxonomy" id="297244"/>
    <lineage>
        <taxon>Bacteria</taxon>
        <taxon>Pseudomonadati</taxon>
        <taxon>Bacteroidota</taxon>
        <taxon>Flavobacteriia</taxon>
        <taxon>Flavobacteriales</taxon>
        <taxon>Weeksellaceae</taxon>
        <taxon>Chryseobacterium group</taxon>
        <taxon>Chryseobacterium</taxon>
    </lineage>
</organism>
<dbReference type="NCBIfam" id="TIGR04183">
    <property type="entry name" value="Por_Secre_tail"/>
    <property type="match status" value="1"/>
</dbReference>
<dbReference type="AlphaFoldDB" id="A0A841N675"/>
<keyword evidence="4" id="KW-1185">Reference proteome</keyword>
<evidence type="ECO:0000256" key="1">
    <source>
        <dbReference type="ARBA" id="ARBA00022729"/>
    </source>
</evidence>
<evidence type="ECO:0000256" key="2">
    <source>
        <dbReference type="SAM" id="SignalP"/>
    </source>
</evidence>
<evidence type="ECO:0008006" key="5">
    <source>
        <dbReference type="Google" id="ProtNLM"/>
    </source>
</evidence>
<feature type="signal peptide" evidence="2">
    <location>
        <begin position="1"/>
        <end position="23"/>
    </location>
</feature>
<sequence length="310" mass="32114">MKKLYSLAVVLTSVLSFSQVSLTATGVAYTENFDGMAATTTLPANWNAVRAAGTGTIGQALTLIVSNGSSNTGGVHNIGLTPTDRSLGMLASNATVAAVGVSLVNNTGSAITQLSVSYVGRQWRTSDNSAVNEVVSFGYSLNATSLTTGTWSPVTALDFNEILTSSTTAAQVDGTLPANSVNKSAVITGLNIPNGATFWIRFADDNLTGTDGLYAIDNFSLTPTTGALAVSDIKNLKAGNFVKNTFVKSDEITFGADVKDVKVYNMFGQVVKSASVKENGSVNVAGLAKGNYIVTGTVNNEPVSQKILKD</sequence>
<dbReference type="InterPro" id="IPR026444">
    <property type="entry name" value="Secre_tail"/>
</dbReference>
<accession>A0A841N675</accession>
<comment type="caution">
    <text evidence="3">The sequence shown here is derived from an EMBL/GenBank/DDBJ whole genome shotgun (WGS) entry which is preliminary data.</text>
</comment>
<proteinExistence type="predicted"/>
<evidence type="ECO:0000313" key="3">
    <source>
        <dbReference type="EMBL" id="MBB6372027.1"/>
    </source>
</evidence>
<protein>
    <recommendedName>
        <fullName evidence="5">Por secretion system C-terminal sorting domain-containing protein</fullName>
    </recommendedName>
</protein>
<name>A0A841N675_9FLAO</name>
<dbReference type="Proteomes" id="UP000589738">
    <property type="component" value="Unassembled WGS sequence"/>
</dbReference>
<reference evidence="3 4" key="1">
    <citation type="submission" date="2020-08" db="EMBL/GenBank/DDBJ databases">
        <title>Functional genomics of gut bacteria from endangered species of beetles.</title>
        <authorList>
            <person name="Carlos-Shanley C."/>
        </authorList>
    </citation>
    <scope>NUCLEOTIDE SEQUENCE [LARGE SCALE GENOMIC DNA]</scope>
    <source>
        <strain evidence="3 4">S00136</strain>
    </source>
</reference>
<dbReference type="RefSeq" id="WP_228456401.1">
    <property type="nucleotide sequence ID" value="NZ_JACHLC010000004.1"/>
</dbReference>